<dbReference type="Proteomes" id="UP000828941">
    <property type="component" value="Chromosome 14"/>
</dbReference>
<proteinExistence type="predicted"/>
<evidence type="ECO:0000313" key="2">
    <source>
        <dbReference type="Proteomes" id="UP000828941"/>
    </source>
</evidence>
<keyword evidence="2" id="KW-1185">Reference proteome</keyword>
<evidence type="ECO:0000313" key="1">
    <source>
        <dbReference type="EMBL" id="KAI4296903.1"/>
    </source>
</evidence>
<accession>A0ACB9KI73</accession>
<gene>
    <name evidence="1" type="ORF">L6164_036823</name>
</gene>
<protein>
    <submittedName>
        <fullName evidence="1">Uncharacterized protein</fullName>
    </submittedName>
</protein>
<sequence length="341" mass="37508">MAFSLERKTLLALWFIHWTCAFPALSHTLDEASVAATHEQWMAMHGRTYANDAEKEKRFKIFKENLEYIENFNDGKSNSYKLGLNHFADLTTEEFIASHTGLGVPGIPRSSKNAPFRPLNLADVPESLDWREKGAVTPIKNQGVCGSCWAFSAIAAIEGLVKIKTGKLISLSEQQLIDCSRQLGTHGCRGGWMDKAFRYIIENQGIASETNYTYKARDGTCNTGSAAMAAAQITGYGDVPANSEEQLLLAVANQPVSVALSASKDFMFYESGVFTGKCHTSLNHAVTFVGYGKNEDGMKYWIVKNSWSGKWGESGYMKLQRDSGKPHGLCGLAKKASYPTV</sequence>
<comment type="caution">
    <text evidence="1">The sequence shown here is derived from an EMBL/GenBank/DDBJ whole genome shotgun (WGS) entry which is preliminary data.</text>
</comment>
<name>A0ACB9KI73_BAUVA</name>
<dbReference type="EMBL" id="CM039439">
    <property type="protein sequence ID" value="KAI4296903.1"/>
    <property type="molecule type" value="Genomic_DNA"/>
</dbReference>
<organism evidence="1 2">
    <name type="scientific">Bauhinia variegata</name>
    <name type="common">Purple orchid tree</name>
    <name type="synonym">Phanera variegata</name>
    <dbReference type="NCBI Taxonomy" id="167791"/>
    <lineage>
        <taxon>Eukaryota</taxon>
        <taxon>Viridiplantae</taxon>
        <taxon>Streptophyta</taxon>
        <taxon>Embryophyta</taxon>
        <taxon>Tracheophyta</taxon>
        <taxon>Spermatophyta</taxon>
        <taxon>Magnoliopsida</taxon>
        <taxon>eudicotyledons</taxon>
        <taxon>Gunneridae</taxon>
        <taxon>Pentapetalae</taxon>
        <taxon>rosids</taxon>
        <taxon>fabids</taxon>
        <taxon>Fabales</taxon>
        <taxon>Fabaceae</taxon>
        <taxon>Cercidoideae</taxon>
        <taxon>Cercideae</taxon>
        <taxon>Bauhiniinae</taxon>
        <taxon>Bauhinia</taxon>
    </lineage>
</organism>
<reference evidence="1 2" key="1">
    <citation type="journal article" date="2022" name="DNA Res.">
        <title>Chromosomal-level genome assembly of the orchid tree Bauhinia variegata (Leguminosae; Cercidoideae) supports the allotetraploid origin hypothesis of Bauhinia.</title>
        <authorList>
            <person name="Zhong Y."/>
            <person name="Chen Y."/>
            <person name="Zheng D."/>
            <person name="Pang J."/>
            <person name="Liu Y."/>
            <person name="Luo S."/>
            <person name="Meng S."/>
            <person name="Qian L."/>
            <person name="Wei D."/>
            <person name="Dai S."/>
            <person name="Zhou R."/>
        </authorList>
    </citation>
    <scope>NUCLEOTIDE SEQUENCE [LARGE SCALE GENOMIC DNA]</scope>
    <source>
        <strain evidence="1">BV-YZ2020</strain>
    </source>
</reference>